<evidence type="ECO:0000256" key="2">
    <source>
        <dbReference type="ARBA" id="ARBA00023015"/>
    </source>
</evidence>
<dbReference type="SUPFAM" id="SSF53850">
    <property type="entry name" value="Periplasmic binding protein-like II"/>
    <property type="match status" value="1"/>
</dbReference>
<dbReference type="InterPro" id="IPR000847">
    <property type="entry name" value="LysR_HTH_N"/>
</dbReference>
<evidence type="ECO:0000313" key="6">
    <source>
        <dbReference type="EMBL" id="MCE5170815.1"/>
    </source>
</evidence>
<name>A0ABS8YJR4_9BACL</name>
<evidence type="ECO:0000256" key="4">
    <source>
        <dbReference type="ARBA" id="ARBA00023163"/>
    </source>
</evidence>
<protein>
    <submittedName>
        <fullName evidence="6">LysR family transcriptional regulator</fullName>
    </submittedName>
</protein>
<evidence type="ECO:0000259" key="5">
    <source>
        <dbReference type="PROSITE" id="PS50931"/>
    </source>
</evidence>
<dbReference type="SUPFAM" id="SSF46785">
    <property type="entry name" value="Winged helix' DNA-binding domain"/>
    <property type="match status" value="1"/>
</dbReference>
<dbReference type="Pfam" id="PF03466">
    <property type="entry name" value="LysR_substrate"/>
    <property type="match status" value="1"/>
</dbReference>
<dbReference type="Pfam" id="PF00126">
    <property type="entry name" value="HTH_1"/>
    <property type="match status" value="1"/>
</dbReference>
<dbReference type="PRINTS" id="PR00039">
    <property type="entry name" value="HTHLYSR"/>
</dbReference>
<feature type="domain" description="HTH lysR-type" evidence="5">
    <location>
        <begin position="1"/>
        <end position="59"/>
    </location>
</feature>
<dbReference type="PROSITE" id="PS50931">
    <property type="entry name" value="HTH_LYSR"/>
    <property type="match status" value="1"/>
</dbReference>
<dbReference type="PANTHER" id="PTHR30419">
    <property type="entry name" value="HTH-TYPE TRANSCRIPTIONAL REGULATOR YBHD"/>
    <property type="match status" value="1"/>
</dbReference>
<evidence type="ECO:0000313" key="7">
    <source>
        <dbReference type="Proteomes" id="UP001199916"/>
    </source>
</evidence>
<sequence>MTITQLTIFLKVAETGSFTRAGQILHMTQPAVSRAISNLESDLDVTLIIRDRKNGIILTDIGKRMLVQIREILKGFEKMKQEIAAEKGLEIGTIRIGAFPTASAYFLPKIIRAIQQKYPNLEFDLYEGTVNEVEKWLASRVIDVGIITLPNEDLEILPLYKDKMVAVLRDDHPLQSQPFIRINDLDNEPLIICKGGNELPIIDTFNKTETNLQVKFVVHNTSALLNMIQEGLGLAILSELSLTTLPPNVHIRELEPQVLRDINLAVPSLKESSLAVQLFIKTAQELFC</sequence>
<organism evidence="6 7">
    <name type="scientific">Paenibacillus profundus</name>
    <dbReference type="NCBI Taxonomy" id="1173085"/>
    <lineage>
        <taxon>Bacteria</taxon>
        <taxon>Bacillati</taxon>
        <taxon>Bacillota</taxon>
        <taxon>Bacilli</taxon>
        <taxon>Bacillales</taxon>
        <taxon>Paenibacillaceae</taxon>
        <taxon>Paenibacillus</taxon>
    </lineage>
</organism>
<dbReference type="RefSeq" id="WP_233697453.1">
    <property type="nucleotide sequence ID" value="NZ_JAJNBZ010000012.1"/>
</dbReference>
<keyword evidence="3" id="KW-0238">DNA-binding</keyword>
<dbReference type="InterPro" id="IPR036390">
    <property type="entry name" value="WH_DNA-bd_sf"/>
</dbReference>
<keyword evidence="4" id="KW-0804">Transcription</keyword>
<keyword evidence="7" id="KW-1185">Reference proteome</keyword>
<keyword evidence="2" id="KW-0805">Transcription regulation</keyword>
<dbReference type="PANTHER" id="PTHR30419:SF24">
    <property type="entry name" value="HTH-TYPE TRANSCRIPTIONAL REGULATOR CZCR"/>
    <property type="match status" value="1"/>
</dbReference>
<evidence type="ECO:0000256" key="3">
    <source>
        <dbReference type="ARBA" id="ARBA00023125"/>
    </source>
</evidence>
<dbReference type="Proteomes" id="UP001199916">
    <property type="component" value="Unassembled WGS sequence"/>
</dbReference>
<dbReference type="Gene3D" id="1.10.10.10">
    <property type="entry name" value="Winged helix-like DNA-binding domain superfamily/Winged helix DNA-binding domain"/>
    <property type="match status" value="1"/>
</dbReference>
<dbReference type="Gene3D" id="3.40.190.290">
    <property type="match status" value="1"/>
</dbReference>
<dbReference type="InterPro" id="IPR036388">
    <property type="entry name" value="WH-like_DNA-bd_sf"/>
</dbReference>
<dbReference type="InterPro" id="IPR005119">
    <property type="entry name" value="LysR_subst-bd"/>
</dbReference>
<evidence type="ECO:0000256" key="1">
    <source>
        <dbReference type="ARBA" id="ARBA00009437"/>
    </source>
</evidence>
<dbReference type="CDD" id="cd05466">
    <property type="entry name" value="PBP2_LTTR_substrate"/>
    <property type="match status" value="1"/>
</dbReference>
<comment type="caution">
    <text evidence="6">The sequence shown here is derived from an EMBL/GenBank/DDBJ whole genome shotgun (WGS) entry which is preliminary data.</text>
</comment>
<reference evidence="6 7" key="1">
    <citation type="submission" date="2021-11" db="EMBL/GenBank/DDBJ databases">
        <title>Draft genome sequence of Paenibacillus profundus YoMME, a new Gram-positive bacteria with exoelectrogenic properties.</title>
        <authorList>
            <person name="Hubenova Y."/>
            <person name="Hubenova E."/>
            <person name="Manasiev Y."/>
            <person name="Peykov S."/>
            <person name="Mitov M."/>
        </authorList>
    </citation>
    <scope>NUCLEOTIDE SEQUENCE [LARGE SCALE GENOMIC DNA]</scope>
    <source>
        <strain evidence="6 7">YoMME</strain>
    </source>
</reference>
<gene>
    <name evidence="6" type="ORF">LQV63_16035</name>
</gene>
<accession>A0ABS8YJR4</accession>
<comment type="similarity">
    <text evidence="1">Belongs to the LysR transcriptional regulatory family.</text>
</comment>
<dbReference type="EMBL" id="JAJNBZ010000012">
    <property type="protein sequence ID" value="MCE5170815.1"/>
    <property type="molecule type" value="Genomic_DNA"/>
</dbReference>
<dbReference type="InterPro" id="IPR050950">
    <property type="entry name" value="HTH-type_LysR_regulators"/>
</dbReference>
<proteinExistence type="inferred from homology"/>